<gene>
    <name evidence="1" type="ORF">XsacCFBP4641_05445</name>
</gene>
<dbReference type="STRING" id="56458.SB85_11765"/>
<dbReference type="RefSeq" id="WP_010341552.1">
    <property type="nucleotide sequence ID" value="NZ_CP132343.1"/>
</dbReference>
<evidence type="ECO:0000313" key="1">
    <source>
        <dbReference type="EMBL" id="PPU83819.1"/>
    </source>
</evidence>
<dbReference type="Proteomes" id="UP000247346">
    <property type="component" value="Unassembled WGS sequence"/>
</dbReference>
<name>A0A2P5Z6K2_9XANT</name>
<protein>
    <submittedName>
        <fullName evidence="1">Uncharacterized protein</fullName>
    </submittedName>
</protein>
<accession>A0A2P5Z6K2</accession>
<comment type="caution">
    <text evidence="1">The sequence shown here is derived from an EMBL/GenBank/DDBJ whole genome shotgun (WGS) entry which is preliminary data.</text>
</comment>
<proteinExistence type="predicted"/>
<sequence>MSTFSPSLLQPRHAILSGQPEDASLEILLRPFLHDGEIVDTAICLDGIALPSLRLGALAGQRFDFPRNPQDGYIDGSLYLAGVHHPVDVDTLTFHLSRDGQLTLVAKGVYAFDVEGLDGLGKVPFTLAMRLSTCAL</sequence>
<dbReference type="GeneID" id="93877241"/>
<evidence type="ECO:0000313" key="2">
    <source>
        <dbReference type="Proteomes" id="UP000247346"/>
    </source>
</evidence>
<reference evidence="1 2" key="1">
    <citation type="submission" date="2016-08" db="EMBL/GenBank/DDBJ databases">
        <authorList>
            <person name="Seilhamer J.J."/>
        </authorList>
    </citation>
    <scope>NUCLEOTIDE SEQUENCE [LARGE SCALE GENOMIC DNA]</scope>
    <source>
        <strain evidence="1 2">CFBP4641</strain>
    </source>
</reference>
<organism evidence="1 2">
    <name type="scientific">Xanthomonas sacchari</name>
    <dbReference type="NCBI Taxonomy" id="56458"/>
    <lineage>
        <taxon>Bacteria</taxon>
        <taxon>Pseudomonadati</taxon>
        <taxon>Pseudomonadota</taxon>
        <taxon>Gammaproteobacteria</taxon>
        <taxon>Lysobacterales</taxon>
        <taxon>Lysobacteraceae</taxon>
        <taxon>Xanthomonas</taxon>
    </lineage>
</organism>
<dbReference type="OrthoDB" id="5997643at2"/>
<dbReference type="EMBL" id="MDEK01000004">
    <property type="protein sequence ID" value="PPU83819.1"/>
    <property type="molecule type" value="Genomic_DNA"/>
</dbReference>
<dbReference type="AlphaFoldDB" id="A0A2P5Z6K2"/>